<dbReference type="PROSITE" id="PS51155">
    <property type="entry name" value="CHIT_BIND_RR_2"/>
    <property type="match status" value="1"/>
</dbReference>
<sequence length="117" mass="13596">MHAAILGKSVKFYKDPQTKPKIKMKFTIVLLACLFAVAFANEEADVIKEFREVNKEDFKYGYELTNKIRAFQEGHLEGEKTWLVKGEYEFVTKDGKHVKVTYTADDYGYHPKVEHSE</sequence>
<dbReference type="VEuPathDB" id="VectorBase:MDOA000867"/>
<dbReference type="VEuPathDB" id="VectorBase:MDOMA2_014657"/>
<dbReference type="VEuPathDB" id="VectorBase:MDOMA2_011307"/>
<dbReference type="RefSeq" id="XP_005186961.2">
    <property type="nucleotide sequence ID" value="XM_005186904.4"/>
</dbReference>
<gene>
    <name evidence="4" type="primary">LOC101891069</name>
</gene>
<organism evidence="3 4">
    <name type="scientific">Musca domestica</name>
    <name type="common">House fly</name>
    <dbReference type="NCBI Taxonomy" id="7370"/>
    <lineage>
        <taxon>Eukaryota</taxon>
        <taxon>Metazoa</taxon>
        <taxon>Ecdysozoa</taxon>
        <taxon>Arthropoda</taxon>
        <taxon>Hexapoda</taxon>
        <taxon>Insecta</taxon>
        <taxon>Pterygota</taxon>
        <taxon>Neoptera</taxon>
        <taxon>Endopterygota</taxon>
        <taxon>Diptera</taxon>
        <taxon>Brachycera</taxon>
        <taxon>Muscomorpha</taxon>
        <taxon>Muscoidea</taxon>
        <taxon>Muscidae</taxon>
        <taxon>Musca</taxon>
    </lineage>
</organism>
<dbReference type="Pfam" id="PF00379">
    <property type="entry name" value="Chitin_bind_4"/>
    <property type="match status" value="1"/>
</dbReference>
<dbReference type="PROSITE" id="PS00233">
    <property type="entry name" value="CHIT_BIND_RR_1"/>
    <property type="match status" value="1"/>
</dbReference>
<dbReference type="GeneID" id="101891069"/>
<dbReference type="Proteomes" id="UP001652621">
    <property type="component" value="Unplaced"/>
</dbReference>
<keyword evidence="1 2" id="KW-0193">Cuticle</keyword>
<evidence type="ECO:0000313" key="3">
    <source>
        <dbReference type="Proteomes" id="UP001652621"/>
    </source>
</evidence>
<dbReference type="InterPro" id="IPR000618">
    <property type="entry name" value="Insect_cuticle"/>
</dbReference>
<protein>
    <submittedName>
        <fullName evidence="4">Larval cuticle protein 9-like</fullName>
    </submittedName>
</protein>
<dbReference type="InterPro" id="IPR031311">
    <property type="entry name" value="CHIT_BIND_RR_consensus"/>
</dbReference>
<evidence type="ECO:0000256" key="2">
    <source>
        <dbReference type="PROSITE-ProRule" id="PRU00497"/>
    </source>
</evidence>
<keyword evidence="3" id="KW-1185">Reference proteome</keyword>
<dbReference type="eggNOG" id="ENOG502TCUU">
    <property type="taxonomic scope" value="Eukaryota"/>
</dbReference>
<reference evidence="4" key="1">
    <citation type="submission" date="2025-08" db="UniProtKB">
        <authorList>
            <consortium name="RefSeq"/>
        </authorList>
    </citation>
    <scope>IDENTIFICATION</scope>
    <source>
        <strain evidence="4">Aabys</strain>
        <tissue evidence="4">Whole body</tissue>
    </source>
</reference>
<accession>A0A9J7CWL5</accession>
<proteinExistence type="predicted"/>
<dbReference type="VEuPathDB" id="VectorBase:MDOA005136"/>
<evidence type="ECO:0000313" key="4">
    <source>
        <dbReference type="RefSeq" id="XP_005186961.2"/>
    </source>
</evidence>
<dbReference type="PRINTS" id="PR00947">
    <property type="entry name" value="CUTICLE"/>
</dbReference>
<evidence type="ECO:0000256" key="1">
    <source>
        <dbReference type="ARBA" id="ARBA00022460"/>
    </source>
</evidence>
<name>A0A9J7CWL5_MUSDO</name>